<evidence type="ECO:0000259" key="6">
    <source>
        <dbReference type="Pfam" id="PF01755"/>
    </source>
</evidence>
<proteinExistence type="inferred from homology"/>
<dbReference type="CDD" id="cd06532">
    <property type="entry name" value="Glyco_transf_25"/>
    <property type="match status" value="1"/>
</dbReference>
<feature type="domain" description="Glycosyl transferase family 25" evidence="6">
    <location>
        <begin position="74"/>
        <end position="165"/>
    </location>
</feature>
<keyword evidence="2" id="KW-0328">Glycosyltransferase</keyword>
<comment type="similarity">
    <text evidence="1">Belongs to the glycosyltransferase 25 family.</text>
</comment>
<evidence type="ECO:0000256" key="1">
    <source>
        <dbReference type="ARBA" id="ARBA00006721"/>
    </source>
</evidence>
<dbReference type="InterPro" id="IPR050757">
    <property type="entry name" value="Collagen_mod_GT25"/>
</dbReference>
<gene>
    <name evidence="7" type="ORF">PT974_05027</name>
</gene>
<evidence type="ECO:0000313" key="7">
    <source>
        <dbReference type="EMBL" id="KAK5994549.1"/>
    </source>
</evidence>
<dbReference type="PANTHER" id="PTHR10730:SF53">
    <property type="entry name" value="GLYCOSYLTRANSFERASE 25 FAMILY MEMBER"/>
    <property type="match status" value="1"/>
</dbReference>
<comment type="caution">
    <text evidence="7">The sequence shown here is derived from an EMBL/GenBank/DDBJ whole genome shotgun (WGS) entry which is preliminary data.</text>
</comment>
<dbReference type="EMBL" id="JAVFKD010000010">
    <property type="protein sequence ID" value="KAK5994549.1"/>
    <property type="molecule type" value="Genomic_DNA"/>
</dbReference>
<keyword evidence="5" id="KW-0812">Transmembrane</keyword>
<evidence type="ECO:0000256" key="2">
    <source>
        <dbReference type="ARBA" id="ARBA00022676"/>
    </source>
</evidence>
<protein>
    <recommendedName>
        <fullName evidence="6">Glycosyl transferase family 25 domain-containing protein</fullName>
    </recommendedName>
</protein>
<evidence type="ECO:0000256" key="3">
    <source>
        <dbReference type="ARBA" id="ARBA00022679"/>
    </source>
</evidence>
<dbReference type="Pfam" id="PF01755">
    <property type="entry name" value="Glyco_transf_25"/>
    <property type="match status" value="1"/>
</dbReference>
<reference evidence="7 8" key="1">
    <citation type="submission" date="2024-01" db="EMBL/GenBank/DDBJ databases">
        <title>Complete genome of Cladobotryum mycophilum ATHUM6906.</title>
        <authorList>
            <person name="Christinaki A.C."/>
            <person name="Myridakis A.I."/>
            <person name="Kouvelis V.N."/>
        </authorList>
    </citation>
    <scope>NUCLEOTIDE SEQUENCE [LARGE SCALE GENOMIC DNA]</scope>
    <source>
        <strain evidence="7 8">ATHUM6906</strain>
    </source>
</reference>
<dbReference type="InterPro" id="IPR002654">
    <property type="entry name" value="Glyco_trans_25"/>
</dbReference>
<evidence type="ECO:0000313" key="8">
    <source>
        <dbReference type="Proteomes" id="UP001338125"/>
    </source>
</evidence>
<feature type="compositionally biased region" description="Low complexity" evidence="4">
    <location>
        <begin position="192"/>
        <end position="207"/>
    </location>
</feature>
<feature type="region of interest" description="Disordered" evidence="4">
    <location>
        <begin position="181"/>
        <end position="207"/>
    </location>
</feature>
<evidence type="ECO:0000256" key="5">
    <source>
        <dbReference type="SAM" id="Phobius"/>
    </source>
</evidence>
<dbReference type="Proteomes" id="UP001338125">
    <property type="component" value="Unassembled WGS sequence"/>
</dbReference>
<sequence>MPSVSWVKLPGMFQPYLSKRVVVAFGGAVFIIFVLFSLRLHEMAPGYLGHPGHIQASRPIGLMGDIYNSTFGFEKIFVVGLPTRSDRRDGMVLQAALSNLNIEFIDGVLGKDVPDKAVPQKTKHNRLSDASIGSWRAHMNAIREVVHRNLSSALILEDDVDWDVRIRHQLLDFARSSQALTQPLPGSPRSYADPTFPAPSSDSSASVPDLSLNHLPTTAVPTISPYGDDWDLLWVGHCGMHFPFKDNKIPKGRVVQENDETVARKKYLWAFNTPFTLKEKYPEHTRVVHHAQEGVCSLGYAISQKGAQKLLQAVGLGDVTDAFDILLRFYCEGAKGRRRHNCLTVQPGLFHHHRTAGPSSAESDIGDHGDGFREKSSTDMVRWSVRLNADRLLAGETNFWDQYPN</sequence>
<accession>A0ABR0SR73</accession>
<dbReference type="PANTHER" id="PTHR10730">
    <property type="entry name" value="PROCOLLAGEN-LYSINE,2-OXOGLUTARATE 5-DIOXYGENASE/GLYCOSYLTRANSFERASE 25 FAMILY MEMBER"/>
    <property type="match status" value="1"/>
</dbReference>
<evidence type="ECO:0000256" key="4">
    <source>
        <dbReference type="SAM" id="MobiDB-lite"/>
    </source>
</evidence>
<keyword evidence="8" id="KW-1185">Reference proteome</keyword>
<feature type="transmembrane region" description="Helical" evidence="5">
    <location>
        <begin position="20"/>
        <end position="38"/>
    </location>
</feature>
<keyword evidence="5" id="KW-0472">Membrane</keyword>
<organism evidence="7 8">
    <name type="scientific">Cladobotryum mycophilum</name>
    <dbReference type="NCBI Taxonomy" id="491253"/>
    <lineage>
        <taxon>Eukaryota</taxon>
        <taxon>Fungi</taxon>
        <taxon>Dikarya</taxon>
        <taxon>Ascomycota</taxon>
        <taxon>Pezizomycotina</taxon>
        <taxon>Sordariomycetes</taxon>
        <taxon>Hypocreomycetidae</taxon>
        <taxon>Hypocreales</taxon>
        <taxon>Hypocreaceae</taxon>
        <taxon>Cladobotryum</taxon>
    </lineage>
</organism>
<name>A0ABR0SR73_9HYPO</name>
<keyword evidence="3" id="KW-0808">Transferase</keyword>
<keyword evidence="5" id="KW-1133">Transmembrane helix</keyword>